<organism evidence="1 2">
    <name type="scientific">Psilocybe cyanescens</name>
    <dbReference type="NCBI Taxonomy" id="93625"/>
    <lineage>
        <taxon>Eukaryota</taxon>
        <taxon>Fungi</taxon>
        <taxon>Dikarya</taxon>
        <taxon>Basidiomycota</taxon>
        <taxon>Agaricomycotina</taxon>
        <taxon>Agaricomycetes</taxon>
        <taxon>Agaricomycetidae</taxon>
        <taxon>Agaricales</taxon>
        <taxon>Agaricineae</taxon>
        <taxon>Strophariaceae</taxon>
        <taxon>Psilocybe</taxon>
    </lineage>
</organism>
<dbReference type="AlphaFoldDB" id="A0A409WLS9"/>
<dbReference type="Proteomes" id="UP000283269">
    <property type="component" value="Unassembled WGS sequence"/>
</dbReference>
<comment type="caution">
    <text evidence="1">The sequence shown here is derived from an EMBL/GenBank/DDBJ whole genome shotgun (WGS) entry which is preliminary data.</text>
</comment>
<gene>
    <name evidence="1" type="ORF">CVT25_002612</name>
</gene>
<dbReference type="InParanoid" id="A0A409WLS9"/>
<evidence type="ECO:0000313" key="1">
    <source>
        <dbReference type="EMBL" id="PPQ79476.1"/>
    </source>
</evidence>
<proteinExistence type="predicted"/>
<accession>A0A409WLS9</accession>
<dbReference type="OrthoDB" id="3222453at2759"/>
<keyword evidence="2" id="KW-1185">Reference proteome</keyword>
<sequence length="501" mass="56120">MGNSQDGTTNDANKSAKLNAAPTIHKNITHIAGFPNMILPRENHPAQIYSRTLFASGNGYPMWLGSTTSLPEPYKRRATCIGDVGYLNNIGTFTFAFNIFLPSDDPLNRASQRRLPAGYVPLEPPRESEIQKISGYFAPGSVILSKGVDVARLSEAPLHLTFNSSESEAAFLILPEGASREDMSISRIDEYLKKHALSWIQHFHYHSDNGYATPNGGIYIITGCDKTKSYSTAAFPKRNVKGSREMSAQYVDGKLRYNSSSTASRASTDWRDPFEENCIFFRGIRLALKDTEWNLQFDELPPSLTPISVLGHTPPISDQLIPVKRDSEEVQAHTDIINDESNNKYSDDSSEHRTVRVLNYPFHPSDIILQIMLSECPGAQLAFVNDYVWSECSEKNKKGRYRDSIKAPLTSRCIQGSFISDFGAMLDAIFQTHKIVEADGVLSLVPNSKKKFFLISWVRGLRNRLRSKPPQEPAWGAELISDLVRQGEAMKDRGEKFHISY</sequence>
<protein>
    <submittedName>
        <fullName evidence="1">Uncharacterized protein</fullName>
    </submittedName>
</protein>
<reference evidence="1 2" key="1">
    <citation type="journal article" date="2018" name="Evol. Lett.">
        <title>Horizontal gene cluster transfer increased hallucinogenic mushroom diversity.</title>
        <authorList>
            <person name="Reynolds H.T."/>
            <person name="Vijayakumar V."/>
            <person name="Gluck-Thaler E."/>
            <person name="Korotkin H.B."/>
            <person name="Matheny P.B."/>
            <person name="Slot J.C."/>
        </authorList>
    </citation>
    <scope>NUCLEOTIDE SEQUENCE [LARGE SCALE GENOMIC DNA]</scope>
    <source>
        <strain evidence="1 2">2631</strain>
    </source>
</reference>
<evidence type="ECO:0000313" key="2">
    <source>
        <dbReference type="Proteomes" id="UP000283269"/>
    </source>
</evidence>
<dbReference type="EMBL" id="NHYD01003374">
    <property type="protein sequence ID" value="PPQ79476.1"/>
    <property type="molecule type" value="Genomic_DNA"/>
</dbReference>
<name>A0A409WLS9_PSICY</name>